<keyword evidence="3" id="KW-1185">Reference proteome</keyword>
<accession>A0A4Z2GGU1</accession>
<organism evidence="2 3">
    <name type="scientific">Liparis tanakae</name>
    <name type="common">Tanaka's snailfish</name>
    <dbReference type="NCBI Taxonomy" id="230148"/>
    <lineage>
        <taxon>Eukaryota</taxon>
        <taxon>Metazoa</taxon>
        <taxon>Chordata</taxon>
        <taxon>Craniata</taxon>
        <taxon>Vertebrata</taxon>
        <taxon>Euteleostomi</taxon>
        <taxon>Actinopterygii</taxon>
        <taxon>Neopterygii</taxon>
        <taxon>Teleostei</taxon>
        <taxon>Neoteleostei</taxon>
        <taxon>Acanthomorphata</taxon>
        <taxon>Eupercaria</taxon>
        <taxon>Perciformes</taxon>
        <taxon>Cottioidei</taxon>
        <taxon>Cottales</taxon>
        <taxon>Liparidae</taxon>
        <taxon>Liparis</taxon>
    </lineage>
</organism>
<dbReference type="EMBL" id="SRLO01000538">
    <property type="protein sequence ID" value="TNN52696.1"/>
    <property type="molecule type" value="Genomic_DNA"/>
</dbReference>
<dbReference type="AlphaFoldDB" id="A0A4Z2GGU1"/>
<evidence type="ECO:0000313" key="3">
    <source>
        <dbReference type="Proteomes" id="UP000314294"/>
    </source>
</evidence>
<dbReference type="Proteomes" id="UP000314294">
    <property type="component" value="Unassembled WGS sequence"/>
</dbReference>
<feature type="compositionally biased region" description="Polar residues" evidence="1">
    <location>
        <begin position="8"/>
        <end position="21"/>
    </location>
</feature>
<feature type="region of interest" description="Disordered" evidence="1">
    <location>
        <begin position="1"/>
        <end position="21"/>
    </location>
</feature>
<reference evidence="2 3" key="1">
    <citation type="submission" date="2019-03" db="EMBL/GenBank/DDBJ databases">
        <title>First draft genome of Liparis tanakae, snailfish: a comprehensive survey of snailfish specific genes.</title>
        <authorList>
            <person name="Kim W."/>
            <person name="Song I."/>
            <person name="Jeong J.-H."/>
            <person name="Kim D."/>
            <person name="Kim S."/>
            <person name="Ryu S."/>
            <person name="Song J.Y."/>
            <person name="Lee S.K."/>
        </authorList>
    </citation>
    <scope>NUCLEOTIDE SEQUENCE [LARGE SCALE GENOMIC DNA]</scope>
    <source>
        <tissue evidence="2">Muscle</tissue>
    </source>
</reference>
<comment type="caution">
    <text evidence="2">The sequence shown here is derived from an EMBL/GenBank/DDBJ whole genome shotgun (WGS) entry which is preliminary data.</text>
</comment>
<proteinExistence type="predicted"/>
<gene>
    <name evidence="2" type="ORF">EYF80_037076</name>
</gene>
<protein>
    <submittedName>
        <fullName evidence="2">Uncharacterized protein</fullName>
    </submittedName>
</protein>
<evidence type="ECO:0000256" key="1">
    <source>
        <dbReference type="SAM" id="MobiDB-lite"/>
    </source>
</evidence>
<evidence type="ECO:0000313" key="2">
    <source>
        <dbReference type="EMBL" id="TNN52696.1"/>
    </source>
</evidence>
<sequence>MEGRMSFRMSSRTEMASSTVTLKPSFSPRWSAMKKEARSRIRKNRMGNRKLVTWRRGLLFMPNATRIRAVHKNKELKDAKTLRPCSSRLMLMVEVWGGRGSTTGM</sequence>
<name>A0A4Z2GGU1_9TELE</name>